<evidence type="ECO:0000313" key="2">
    <source>
        <dbReference type="Proteomes" id="UP001152607"/>
    </source>
</evidence>
<sequence length="153" mass="17883">MCLYCEQFVSWAYRDRNTQCCTYDPTYLDIIFQHLSPHPGSQSTRNNMIAAWWICPRCQAAHLSQPAWHPHLRFDHTSWQAQAGFYSHTIFIVERTESNSLLHVIIISHENVGIGRLNNPVMNSRWPGVEHALQELDSFSIAFKRRWNIVVSE</sequence>
<proteinExistence type="predicted"/>
<accession>A0A9W4XK76</accession>
<dbReference type="AlphaFoldDB" id="A0A9W4XK76"/>
<comment type="caution">
    <text evidence="1">The sequence shown here is derived from an EMBL/GenBank/DDBJ whole genome shotgun (WGS) entry which is preliminary data.</text>
</comment>
<protein>
    <submittedName>
        <fullName evidence="1">Uncharacterized protein</fullName>
    </submittedName>
</protein>
<dbReference type="EMBL" id="CAOQHR010000005">
    <property type="protein sequence ID" value="CAI6334984.1"/>
    <property type="molecule type" value="Genomic_DNA"/>
</dbReference>
<dbReference type="Proteomes" id="UP001152607">
    <property type="component" value="Unassembled WGS sequence"/>
</dbReference>
<keyword evidence="2" id="KW-1185">Reference proteome</keyword>
<evidence type="ECO:0000313" key="1">
    <source>
        <dbReference type="EMBL" id="CAI6334984.1"/>
    </source>
</evidence>
<organism evidence="1 2">
    <name type="scientific">Periconia digitata</name>
    <dbReference type="NCBI Taxonomy" id="1303443"/>
    <lineage>
        <taxon>Eukaryota</taxon>
        <taxon>Fungi</taxon>
        <taxon>Dikarya</taxon>
        <taxon>Ascomycota</taxon>
        <taxon>Pezizomycotina</taxon>
        <taxon>Dothideomycetes</taxon>
        <taxon>Pleosporomycetidae</taxon>
        <taxon>Pleosporales</taxon>
        <taxon>Massarineae</taxon>
        <taxon>Periconiaceae</taxon>
        <taxon>Periconia</taxon>
    </lineage>
</organism>
<gene>
    <name evidence="1" type="ORF">PDIGIT_LOCUS8059</name>
</gene>
<name>A0A9W4XK76_9PLEO</name>
<reference evidence="1" key="1">
    <citation type="submission" date="2023-01" db="EMBL/GenBank/DDBJ databases">
        <authorList>
            <person name="Van Ghelder C."/>
            <person name="Rancurel C."/>
        </authorList>
    </citation>
    <scope>NUCLEOTIDE SEQUENCE</scope>
    <source>
        <strain evidence="1">CNCM I-4278</strain>
    </source>
</reference>